<feature type="region of interest" description="Disordered" evidence="8">
    <location>
        <begin position="1"/>
        <end position="33"/>
    </location>
</feature>
<gene>
    <name evidence="9" type="ORF">SAMN05216241_1163</name>
</gene>
<keyword evidence="5 7" id="KW-0456">Lyase</keyword>
<evidence type="ECO:0000256" key="1">
    <source>
        <dbReference type="ARBA" id="ARBA00001933"/>
    </source>
</evidence>
<dbReference type="OrthoDB" id="9803665at2"/>
<dbReference type="PANTHER" id="PTHR46101:SF18">
    <property type="entry name" value="HISTIDINE DECARBOXYLASE"/>
    <property type="match status" value="1"/>
</dbReference>
<evidence type="ECO:0000256" key="3">
    <source>
        <dbReference type="ARBA" id="ARBA00022793"/>
    </source>
</evidence>
<proteinExistence type="inferred from homology"/>
<reference evidence="9 10" key="1">
    <citation type="submission" date="2016-10" db="EMBL/GenBank/DDBJ databases">
        <authorList>
            <person name="de Groot N.N."/>
        </authorList>
    </citation>
    <scope>NUCLEOTIDE SEQUENCE [LARGE SCALE GENOMIC DNA]</scope>
    <source>
        <strain evidence="9 10">DSM 25584</strain>
    </source>
</reference>
<dbReference type="InterPro" id="IPR002129">
    <property type="entry name" value="PyrdxlP-dep_de-COase"/>
</dbReference>
<dbReference type="STRING" id="1082479.SAMN05216241_1163"/>
<evidence type="ECO:0000256" key="5">
    <source>
        <dbReference type="ARBA" id="ARBA00023239"/>
    </source>
</evidence>
<dbReference type="Pfam" id="PF00282">
    <property type="entry name" value="Pyridoxal_deC"/>
    <property type="match status" value="1"/>
</dbReference>
<organism evidence="9 10">
    <name type="scientific">Limimonas halophila</name>
    <dbReference type="NCBI Taxonomy" id="1082479"/>
    <lineage>
        <taxon>Bacteria</taxon>
        <taxon>Pseudomonadati</taxon>
        <taxon>Pseudomonadota</taxon>
        <taxon>Alphaproteobacteria</taxon>
        <taxon>Rhodospirillales</taxon>
        <taxon>Rhodovibrionaceae</taxon>
        <taxon>Limimonas</taxon>
    </lineage>
</organism>
<evidence type="ECO:0000256" key="7">
    <source>
        <dbReference type="RuleBase" id="RU000382"/>
    </source>
</evidence>
<keyword evidence="3" id="KW-0210">Decarboxylase</keyword>
<dbReference type="PANTHER" id="PTHR46101">
    <property type="match status" value="1"/>
</dbReference>
<name>A0A1G7UQ30_9PROT</name>
<evidence type="ECO:0000313" key="10">
    <source>
        <dbReference type="Proteomes" id="UP000199415"/>
    </source>
</evidence>
<dbReference type="GO" id="GO:0016831">
    <property type="term" value="F:carboxy-lyase activity"/>
    <property type="evidence" value="ECO:0007669"/>
    <property type="project" value="UniProtKB-KW"/>
</dbReference>
<dbReference type="GO" id="GO:0030170">
    <property type="term" value="F:pyridoxal phosphate binding"/>
    <property type="evidence" value="ECO:0007669"/>
    <property type="project" value="InterPro"/>
</dbReference>
<dbReference type="Gene3D" id="3.40.640.10">
    <property type="entry name" value="Type I PLP-dependent aspartate aminotransferase-like (Major domain)"/>
    <property type="match status" value="1"/>
</dbReference>
<dbReference type="AlphaFoldDB" id="A0A1G7UQ30"/>
<accession>A0A1G7UQ30</accession>
<sequence length="600" mass="67197">MTTSDDRSHAGGNAPTGDTTPYGPGRLPWKDSIPAMAQTDGGYLVSPPQADPVEVYRDAKVPEVQQRLLQVPPTALSDRDRETALDAVRAYEQRENDTFLGYQVETRLQDNGYEDLKFFLNQHLNNVGDPFVAGNLGMNTKFVERMVLDYYASLWNANWPCYFYQESQEKPGNPDSYWGYVLTMGSTEGNLDAVLQGRDYLAGKPLYLSFEQAQHDDPSDAVTTETSPNAFSPVAVFSSESHYSVVKAVHAMAVPTIAEIGNDKYPGQCPITADGHWPKSVPTNPPTEDYPIGNGEIDIDKLEKVVDFLAGKGHPILLVLNYGTTFKGAYDHVEEVGRRILPILRQHGLDSRVVCNDFTVHENGKTHQRRVCHWRTGYWIHVDAALGGSYMPFLEMAHNAGDFHSKGPAFDFRLPFVQSVVMSGHKWPGAPWPTGIYMTKRKLLIHPPDHPEYIGSPDTTYAGSRNGFSALIMWYFTATQSYAEQARKAVRCQEVAEYAEKRFRQLEHELGMNLYVQRSPLSVCVLFREPDPQIVFDYSLSTKTVPVPGKSGEFRKYGHFFTMNDVNETLVDSLVERLRQPGAFPSAETVGPGEAYDHSF</sequence>
<dbReference type="EMBL" id="FNCE01000016">
    <property type="protein sequence ID" value="SDG49623.1"/>
    <property type="molecule type" value="Genomic_DNA"/>
</dbReference>
<evidence type="ECO:0000313" key="9">
    <source>
        <dbReference type="EMBL" id="SDG49623.1"/>
    </source>
</evidence>
<dbReference type="InterPro" id="IPR015421">
    <property type="entry name" value="PyrdxlP-dep_Trfase_major"/>
</dbReference>
<keyword evidence="10" id="KW-1185">Reference proteome</keyword>
<evidence type="ECO:0000256" key="2">
    <source>
        <dbReference type="ARBA" id="ARBA00009533"/>
    </source>
</evidence>
<evidence type="ECO:0000256" key="6">
    <source>
        <dbReference type="PIRSR" id="PIRSR602129-50"/>
    </source>
</evidence>
<keyword evidence="4 6" id="KW-0663">Pyridoxal phosphate</keyword>
<dbReference type="RefSeq" id="WP_090022042.1">
    <property type="nucleotide sequence ID" value="NZ_FNCE01000016.1"/>
</dbReference>
<feature type="modified residue" description="N6-(pyridoxal phosphate)lysine" evidence="6">
    <location>
        <position position="426"/>
    </location>
</feature>
<comment type="similarity">
    <text evidence="2 7">Belongs to the group II decarboxylase family.</text>
</comment>
<protein>
    <submittedName>
        <fullName evidence="9">L-histidine carboxy-lyase (Histamine-forming)</fullName>
    </submittedName>
</protein>
<evidence type="ECO:0000256" key="8">
    <source>
        <dbReference type="SAM" id="MobiDB-lite"/>
    </source>
</evidence>
<dbReference type="InterPro" id="IPR015424">
    <property type="entry name" value="PyrdxlP-dep_Trfase"/>
</dbReference>
<dbReference type="GO" id="GO:0019752">
    <property type="term" value="P:carboxylic acid metabolic process"/>
    <property type="evidence" value="ECO:0007669"/>
    <property type="project" value="InterPro"/>
</dbReference>
<dbReference type="InterPro" id="IPR051151">
    <property type="entry name" value="Group_II_Decarboxylase"/>
</dbReference>
<dbReference type="Proteomes" id="UP000199415">
    <property type="component" value="Unassembled WGS sequence"/>
</dbReference>
<evidence type="ECO:0000256" key="4">
    <source>
        <dbReference type="ARBA" id="ARBA00022898"/>
    </source>
</evidence>
<comment type="cofactor">
    <cofactor evidence="1 6 7">
        <name>pyridoxal 5'-phosphate</name>
        <dbReference type="ChEBI" id="CHEBI:597326"/>
    </cofactor>
</comment>
<dbReference type="SUPFAM" id="SSF53383">
    <property type="entry name" value="PLP-dependent transferases"/>
    <property type="match status" value="1"/>
</dbReference>